<dbReference type="Proteomes" id="UP000003959">
    <property type="component" value="Unassembled WGS sequence"/>
</dbReference>
<dbReference type="InterPro" id="IPR013321">
    <property type="entry name" value="Arc_rbn_hlx_hlx"/>
</dbReference>
<evidence type="ECO:0000313" key="3">
    <source>
        <dbReference type="Proteomes" id="UP000003959"/>
    </source>
</evidence>
<dbReference type="Gene3D" id="1.10.1220.10">
    <property type="entry name" value="Met repressor-like"/>
    <property type="match status" value="1"/>
</dbReference>
<dbReference type="RefSeq" id="WP_008179590.1">
    <property type="nucleotide sequence ID" value="NZ_GL890827.1"/>
</dbReference>
<dbReference type="InterPro" id="IPR010985">
    <property type="entry name" value="Ribbon_hlx_hlx"/>
</dbReference>
<dbReference type="HOGENOM" id="CLU_202531_3_0_3"/>
<keyword evidence="3" id="KW-1185">Reference proteome</keyword>
<dbReference type="SUPFAM" id="SSF47598">
    <property type="entry name" value="Ribbon-helix-helix"/>
    <property type="match status" value="1"/>
</dbReference>
<dbReference type="GO" id="GO:0006355">
    <property type="term" value="P:regulation of DNA-templated transcription"/>
    <property type="evidence" value="ECO:0007669"/>
    <property type="project" value="InterPro"/>
</dbReference>
<sequence length="43" mass="5184">MTSKETIQIRLPKTEKDRLDSYCRKTERSITDVLREFIRSLPE</sequence>
<evidence type="ECO:0000313" key="2">
    <source>
        <dbReference type="EMBL" id="EGJ34773.1"/>
    </source>
</evidence>
<proteinExistence type="predicted"/>
<dbReference type="Pfam" id="PF01402">
    <property type="entry name" value="RHH_1"/>
    <property type="match status" value="1"/>
</dbReference>
<reference evidence="3" key="1">
    <citation type="journal article" date="2011" name="Proc. Natl. Acad. Sci. U.S.A.">
        <title>Genomic insights into the physiology and ecology of the marine filamentous cyanobacterium Lyngbya majuscula.</title>
        <authorList>
            <person name="Jones A.C."/>
            <person name="Monroe E.A."/>
            <person name="Podell S."/>
            <person name="Hess W.R."/>
            <person name="Klages S."/>
            <person name="Esquenazi E."/>
            <person name="Niessen S."/>
            <person name="Hoover H."/>
            <person name="Rothmann M."/>
            <person name="Lasken R.S."/>
            <person name="Yates J.R.III."/>
            <person name="Reinhardt R."/>
            <person name="Kube M."/>
            <person name="Burkart M.D."/>
            <person name="Allen E.E."/>
            <person name="Dorrestein P.C."/>
            <person name="Gerwick W.H."/>
            <person name="Gerwick L."/>
        </authorList>
    </citation>
    <scope>NUCLEOTIDE SEQUENCE [LARGE SCALE GENOMIC DNA]</scope>
    <source>
        <strain evidence="3">3L</strain>
    </source>
</reference>
<dbReference type="InterPro" id="IPR002145">
    <property type="entry name" value="CopG"/>
</dbReference>
<dbReference type="OrthoDB" id="9155116at2"/>
<protein>
    <recommendedName>
        <fullName evidence="1">Ribbon-helix-helix protein CopG domain-containing protein</fullName>
    </recommendedName>
</protein>
<dbReference type="EMBL" id="GL890827">
    <property type="protein sequence ID" value="EGJ34773.1"/>
    <property type="molecule type" value="Genomic_DNA"/>
</dbReference>
<accession>F4XKU1</accession>
<evidence type="ECO:0000259" key="1">
    <source>
        <dbReference type="Pfam" id="PF01402"/>
    </source>
</evidence>
<name>F4XKU1_9CYAN</name>
<organism evidence="2 3">
    <name type="scientific">Moorena producens 3L</name>
    <dbReference type="NCBI Taxonomy" id="489825"/>
    <lineage>
        <taxon>Bacteria</taxon>
        <taxon>Bacillati</taxon>
        <taxon>Cyanobacteriota</taxon>
        <taxon>Cyanophyceae</taxon>
        <taxon>Coleofasciculales</taxon>
        <taxon>Coleofasciculaceae</taxon>
        <taxon>Moorena</taxon>
    </lineage>
</organism>
<dbReference type="AlphaFoldDB" id="F4XKU1"/>
<feature type="domain" description="Ribbon-helix-helix protein CopG" evidence="1">
    <location>
        <begin position="6"/>
        <end position="40"/>
    </location>
</feature>
<dbReference type="eggNOG" id="ENOG5033CEQ">
    <property type="taxonomic scope" value="Bacteria"/>
</dbReference>
<gene>
    <name evidence="2" type="ORF">LYNGBM3L_12300</name>
</gene>